<dbReference type="Gene3D" id="2.60.120.620">
    <property type="entry name" value="q2cbj1_9rhob like domain"/>
    <property type="match status" value="1"/>
</dbReference>
<name>A0A9Q8UQY8_PASFU</name>
<dbReference type="PANTHER" id="PTHR40470">
    <property type="entry name" value="PHYTANOYL-COA DIOXYGENASE FAMILY PROTEIN (AFU_ORTHOLOGUE AFUA_2G15850)"/>
    <property type="match status" value="1"/>
</dbReference>
<dbReference type="Proteomes" id="UP000756132">
    <property type="component" value="Chromosome 6"/>
</dbReference>
<gene>
    <name evidence="1" type="ORF">CLAFUR5_07264</name>
</gene>
<dbReference type="KEGG" id="ffu:CLAFUR5_07264"/>
<dbReference type="OrthoDB" id="2106152at2759"/>
<sequence length="243" mass="27238">MASDESSTHSFHVSGEKLRAVLARDGFVRIAQAFSPEEVHPFQQACKRTVDLARAGKWPYFRTLPKQFPPWTDDVSQGIWGVQHLLHPDMPEKETFEKSHFGDTMVNAVTALLQCSRDELVLELCNMLVRPDRDFALRWHRDDMPGQVAVKMYPGDIGFYNNNILHRGVCDSKNERMTLHGTMGLVGTDTSRARNILQHGIGKWAADCGFSDLPPGMAQLADGMKQRLLAMGQGHDGGYSQQD</sequence>
<organism evidence="1 2">
    <name type="scientific">Passalora fulva</name>
    <name type="common">Tomato leaf mold</name>
    <name type="synonym">Cladosporium fulvum</name>
    <dbReference type="NCBI Taxonomy" id="5499"/>
    <lineage>
        <taxon>Eukaryota</taxon>
        <taxon>Fungi</taxon>
        <taxon>Dikarya</taxon>
        <taxon>Ascomycota</taxon>
        <taxon>Pezizomycotina</taxon>
        <taxon>Dothideomycetes</taxon>
        <taxon>Dothideomycetidae</taxon>
        <taxon>Mycosphaerellales</taxon>
        <taxon>Mycosphaerellaceae</taxon>
        <taxon>Fulvia</taxon>
    </lineage>
</organism>
<dbReference type="AlphaFoldDB" id="A0A9Q8UQY8"/>
<dbReference type="EMBL" id="CP090168">
    <property type="protein sequence ID" value="UJO19167.1"/>
    <property type="molecule type" value="Genomic_DNA"/>
</dbReference>
<dbReference type="PANTHER" id="PTHR40470:SF1">
    <property type="entry name" value="PHYTANOYL-COA DIOXYGENASE FAMILY PROTEIN (AFU_ORTHOLOGUE AFUA_2G15850)"/>
    <property type="match status" value="1"/>
</dbReference>
<dbReference type="OMA" id="PYVRTVG"/>
<reference evidence="1" key="1">
    <citation type="submission" date="2021-12" db="EMBL/GenBank/DDBJ databases">
        <authorList>
            <person name="Zaccaron A."/>
            <person name="Stergiopoulos I."/>
        </authorList>
    </citation>
    <scope>NUCLEOTIDE SEQUENCE</scope>
    <source>
        <strain evidence="1">Race5_Kim</strain>
    </source>
</reference>
<evidence type="ECO:0008006" key="3">
    <source>
        <dbReference type="Google" id="ProtNLM"/>
    </source>
</evidence>
<keyword evidence="2" id="KW-1185">Reference proteome</keyword>
<accession>A0A9Q8UQY8</accession>
<evidence type="ECO:0000313" key="2">
    <source>
        <dbReference type="Proteomes" id="UP000756132"/>
    </source>
</evidence>
<dbReference type="SUPFAM" id="SSF51197">
    <property type="entry name" value="Clavaminate synthase-like"/>
    <property type="match status" value="1"/>
</dbReference>
<reference evidence="1" key="2">
    <citation type="journal article" date="2022" name="Microb. Genom.">
        <title>A chromosome-scale genome assembly of the tomato pathogen Cladosporium fulvum reveals a compartmentalized genome architecture and the presence of a dispensable chromosome.</title>
        <authorList>
            <person name="Zaccaron A.Z."/>
            <person name="Chen L.H."/>
            <person name="Samaras A."/>
            <person name="Stergiopoulos I."/>
        </authorList>
    </citation>
    <scope>NUCLEOTIDE SEQUENCE</scope>
    <source>
        <strain evidence="1">Race5_Kim</strain>
    </source>
</reference>
<evidence type="ECO:0000313" key="1">
    <source>
        <dbReference type="EMBL" id="UJO19167.1"/>
    </source>
</evidence>
<proteinExistence type="predicted"/>
<dbReference type="RefSeq" id="XP_047763533.1">
    <property type="nucleotide sequence ID" value="XM_047906412.1"/>
</dbReference>
<protein>
    <recommendedName>
        <fullName evidence="3">Phytanoyl-CoA dioxygenase family protein</fullName>
    </recommendedName>
</protein>
<dbReference type="GeneID" id="71987142"/>